<feature type="compositionally biased region" description="Pro residues" evidence="1">
    <location>
        <begin position="516"/>
        <end position="526"/>
    </location>
</feature>
<feature type="region of interest" description="Disordered" evidence="1">
    <location>
        <begin position="509"/>
        <end position="571"/>
    </location>
</feature>
<proteinExistence type="predicted"/>
<feature type="compositionally biased region" description="Basic and acidic residues" evidence="1">
    <location>
        <begin position="183"/>
        <end position="199"/>
    </location>
</feature>
<feature type="compositionally biased region" description="Low complexity" evidence="1">
    <location>
        <begin position="366"/>
        <end position="386"/>
    </location>
</feature>
<feature type="compositionally biased region" description="Low complexity" evidence="1">
    <location>
        <begin position="527"/>
        <end position="540"/>
    </location>
</feature>
<feature type="compositionally biased region" description="Basic and acidic residues" evidence="1">
    <location>
        <begin position="355"/>
        <end position="365"/>
    </location>
</feature>
<feature type="compositionally biased region" description="Low complexity" evidence="1">
    <location>
        <begin position="20"/>
        <end position="35"/>
    </location>
</feature>
<reference evidence="2" key="1">
    <citation type="submission" date="2014-11" db="EMBL/GenBank/DDBJ databases">
        <authorList>
            <person name="Otto D Thomas"/>
            <person name="Naeem Raeece"/>
        </authorList>
    </citation>
    <scope>NUCLEOTIDE SEQUENCE</scope>
</reference>
<evidence type="ECO:0000313" key="2">
    <source>
        <dbReference type="EMBL" id="CEM40566.1"/>
    </source>
</evidence>
<feature type="region of interest" description="Disordered" evidence="1">
    <location>
        <begin position="1"/>
        <end position="45"/>
    </location>
</feature>
<feature type="compositionally biased region" description="Low complexity" evidence="1">
    <location>
        <begin position="291"/>
        <end position="311"/>
    </location>
</feature>
<evidence type="ECO:0000256" key="1">
    <source>
        <dbReference type="SAM" id="MobiDB-lite"/>
    </source>
</evidence>
<gene>
    <name evidence="2" type="ORF">Cvel_5988</name>
</gene>
<protein>
    <submittedName>
        <fullName evidence="2">Uncharacterized protein</fullName>
    </submittedName>
</protein>
<feature type="compositionally biased region" description="Low complexity" evidence="1">
    <location>
        <begin position="221"/>
        <end position="233"/>
    </location>
</feature>
<feature type="compositionally biased region" description="Basic and acidic residues" evidence="1">
    <location>
        <begin position="387"/>
        <end position="415"/>
    </location>
</feature>
<name>A0A0G4H9S0_9ALVE</name>
<sequence>MRSPVASRAHEIEPGARRTPNPSNNAEEAASSAPSRCSPEKMLQSQTMEFHCKKKHQFLEEENLCDQESLKREEFNSEEVSGFSHSFRRHGRKHSSAMQTVRDSYCFSSRASSRGSRVDAQATLCKFFQALGKRGHPPCNASSSSSSQNFVNNRNQTKTSVRSVSACSNNSPALSKVPVLSFEEEKEKEKEEQESKHGLSGEIQSMQSHLSPPFGDGSLTPPRAISPPRAASAHSLTPRETHTLGGHPSMSLPVPLSAPSVHWGEEEEEEEGDIPTNLSPPKPVTPVSNQSPLRTFTFTHTTSTPAASSRTQQPPPSATTGPLRRPRPAPAPVPVAPSLYERVKARRARAAQMHKQTEREVEAARRAQPAAAREARRQAAISSAERLFCEGKKRGERLEERRREAERRERAEIESSKLPLNTVAPKKRCENVTPPPRSKTQDSRGRKSDETTGVSARACEKDTGVSTHARKAAAPSEKRPPSRAPSDDQSLSLDLSITPVRCPSLSVSVFDAESPSEPPLPVPPLEAPTLGSSRPSLPSPGKTPQNGSGPFPLFQVPAGPQCEGVMEGHGHSPLGIPSVGFGTPGAAVGGVGDAGVRVESEGENLDLRAFNLFLSRDACAVPVGCQMEVGGGGGDLFSEALRAAAGLVPQPQEVRVSPEVFNESLEKTGETARVGMRVSRGVSSVRRGQRGGRGRGGSAFSSSSRRESWEMRLQREGRGLLAEAVARANAAEDEINHKKGRGAGEGSPSTGTGAGVNLWDAVAVSHSCPVRGVALPPFPLFS</sequence>
<feature type="region of interest" description="Disordered" evidence="1">
    <location>
        <begin position="136"/>
        <end position="495"/>
    </location>
</feature>
<dbReference type="AlphaFoldDB" id="A0A0G4H9S0"/>
<feature type="compositionally biased region" description="Polar residues" evidence="1">
    <location>
        <begin position="148"/>
        <end position="173"/>
    </location>
</feature>
<accession>A0A0G4H9S0</accession>
<feature type="region of interest" description="Disordered" evidence="1">
    <location>
        <begin position="679"/>
        <end position="708"/>
    </location>
</feature>
<dbReference type="EMBL" id="CDMZ01002061">
    <property type="protein sequence ID" value="CEM40566.1"/>
    <property type="molecule type" value="Genomic_DNA"/>
</dbReference>
<organism evidence="2">
    <name type="scientific">Chromera velia CCMP2878</name>
    <dbReference type="NCBI Taxonomy" id="1169474"/>
    <lineage>
        <taxon>Eukaryota</taxon>
        <taxon>Sar</taxon>
        <taxon>Alveolata</taxon>
        <taxon>Colpodellida</taxon>
        <taxon>Chromeraceae</taxon>
        <taxon>Chromera</taxon>
    </lineage>
</organism>
<feature type="compositionally biased region" description="Basic and acidic residues" evidence="1">
    <location>
        <begin position="439"/>
        <end position="450"/>
    </location>
</feature>
<dbReference type="VEuPathDB" id="CryptoDB:Cvel_5988"/>
<feature type="region of interest" description="Disordered" evidence="1">
    <location>
        <begin position="732"/>
        <end position="751"/>
    </location>
</feature>